<sequence length="111" mass="11552">MRTDATFQGSMYSSTRCSAGRLQANAVTALSASAATPLPRARGATPYPAVARPSATSFTHSPTCPTARSSAAAATQKEYPVPVRSRSCWRSIHSTACCSVAWATSVPTRGT</sequence>
<protein>
    <submittedName>
        <fullName evidence="2">Uncharacterized protein</fullName>
    </submittedName>
</protein>
<evidence type="ECO:0000313" key="3">
    <source>
        <dbReference type="Proteomes" id="UP000289954"/>
    </source>
</evidence>
<proteinExistence type="predicted"/>
<keyword evidence="3" id="KW-1185">Reference proteome</keyword>
<feature type="region of interest" description="Disordered" evidence="1">
    <location>
        <begin position="41"/>
        <end position="75"/>
    </location>
</feature>
<dbReference type="AlphaFoldDB" id="A0A402DLP8"/>
<dbReference type="EMBL" id="BIMR01000007">
    <property type="protein sequence ID" value="GCE75040.1"/>
    <property type="molecule type" value="Genomic_DNA"/>
</dbReference>
<name>A0A402DLP8_9CELL</name>
<reference evidence="2 3" key="1">
    <citation type="submission" date="2019-01" db="EMBL/GenBank/DDBJ databases">
        <title>Draft genome sequence of Cellulomonas takizawaensis strain TKZ-21.</title>
        <authorList>
            <person name="Yamamura H."/>
            <person name="Hayashi T."/>
            <person name="Hamada M."/>
            <person name="Serisawa Y."/>
            <person name="Matsuyama K."/>
            <person name="Nakagawa Y."/>
            <person name="Otoguro M."/>
            <person name="Yanagida F."/>
            <person name="Hayakawa M."/>
        </authorList>
    </citation>
    <scope>NUCLEOTIDE SEQUENCE [LARGE SCALE GENOMIC DNA]</scope>
    <source>
        <strain evidence="2 3">NBRC12680</strain>
    </source>
</reference>
<dbReference type="Proteomes" id="UP000289954">
    <property type="component" value="Unassembled WGS sequence"/>
</dbReference>
<feature type="compositionally biased region" description="Polar residues" evidence="1">
    <location>
        <begin position="54"/>
        <end position="73"/>
    </location>
</feature>
<accession>A0A402DLP8</accession>
<comment type="caution">
    <text evidence="2">The sequence shown here is derived from an EMBL/GenBank/DDBJ whole genome shotgun (WGS) entry which is preliminary data.</text>
</comment>
<evidence type="ECO:0000313" key="2">
    <source>
        <dbReference type="EMBL" id="GCE75040.1"/>
    </source>
</evidence>
<gene>
    <name evidence="2" type="ORF">CBZ_00960</name>
</gene>
<organism evidence="2 3">
    <name type="scientific">Cellulomonas biazotea</name>
    <dbReference type="NCBI Taxonomy" id="1709"/>
    <lineage>
        <taxon>Bacteria</taxon>
        <taxon>Bacillati</taxon>
        <taxon>Actinomycetota</taxon>
        <taxon>Actinomycetes</taxon>
        <taxon>Micrococcales</taxon>
        <taxon>Cellulomonadaceae</taxon>
        <taxon>Cellulomonas</taxon>
    </lineage>
</organism>
<evidence type="ECO:0000256" key="1">
    <source>
        <dbReference type="SAM" id="MobiDB-lite"/>
    </source>
</evidence>